<accession>A0A1L9RXK3</accession>
<evidence type="ECO:0000256" key="1">
    <source>
        <dbReference type="SAM" id="MobiDB-lite"/>
    </source>
</evidence>
<feature type="compositionally biased region" description="Basic and acidic residues" evidence="1">
    <location>
        <begin position="81"/>
        <end position="103"/>
    </location>
</feature>
<dbReference type="RefSeq" id="XP_040693357.1">
    <property type="nucleotide sequence ID" value="XM_040838853.1"/>
</dbReference>
<dbReference type="VEuPathDB" id="FungiDB:ASPWEDRAFT_66476"/>
<dbReference type="GeneID" id="63754701"/>
<keyword evidence="3" id="KW-1185">Reference proteome</keyword>
<dbReference type="EMBL" id="KV878210">
    <property type="protein sequence ID" value="OJJ39681.1"/>
    <property type="molecule type" value="Genomic_DNA"/>
</dbReference>
<gene>
    <name evidence="2" type="ORF">ASPWEDRAFT_66476</name>
</gene>
<dbReference type="Proteomes" id="UP000184383">
    <property type="component" value="Unassembled WGS sequence"/>
</dbReference>
<evidence type="ECO:0000313" key="3">
    <source>
        <dbReference type="Proteomes" id="UP000184383"/>
    </source>
</evidence>
<evidence type="ECO:0000313" key="2">
    <source>
        <dbReference type="EMBL" id="OJJ39681.1"/>
    </source>
</evidence>
<name>A0A1L9RXK3_ASPWE</name>
<reference evidence="3" key="1">
    <citation type="journal article" date="2017" name="Genome Biol.">
        <title>Comparative genomics reveals high biological diversity and specific adaptations in the industrially and medically important fungal genus Aspergillus.</title>
        <authorList>
            <person name="de Vries R.P."/>
            <person name="Riley R."/>
            <person name="Wiebenga A."/>
            <person name="Aguilar-Osorio G."/>
            <person name="Amillis S."/>
            <person name="Uchima C.A."/>
            <person name="Anderluh G."/>
            <person name="Asadollahi M."/>
            <person name="Askin M."/>
            <person name="Barry K."/>
            <person name="Battaglia E."/>
            <person name="Bayram O."/>
            <person name="Benocci T."/>
            <person name="Braus-Stromeyer S.A."/>
            <person name="Caldana C."/>
            <person name="Canovas D."/>
            <person name="Cerqueira G.C."/>
            <person name="Chen F."/>
            <person name="Chen W."/>
            <person name="Choi C."/>
            <person name="Clum A."/>
            <person name="Dos Santos R.A."/>
            <person name="Damasio A.R."/>
            <person name="Diallinas G."/>
            <person name="Emri T."/>
            <person name="Fekete E."/>
            <person name="Flipphi M."/>
            <person name="Freyberg S."/>
            <person name="Gallo A."/>
            <person name="Gournas C."/>
            <person name="Habgood R."/>
            <person name="Hainaut M."/>
            <person name="Harispe M.L."/>
            <person name="Henrissat B."/>
            <person name="Hilden K.S."/>
            <person name="Hope R."/>
            <person name="Hossain A."/>
            <person name="Karabika E."/>
            <person name="Karaffa L."/>
            <person name="Karanyi Z."/>
            <person name="Krasevec N."/>
            <person name="Kuo A."/>
            <person name="Kusch H."/>
            <person name="LaButti K."/>
            <person name="Lagendijk E.L."/>
            <person name="Lapidus A."/>
            <person name="Levasseur A."/>
            <person name="Lindquist E."/>
            <person name="Lipzen A."/>
            <person name="Logrieco A.F."/>
            <person name="MacCabe A."/>
            <person name="Maekelae M.R."/>
            <person name="Malavazi I."/>
            <person name="Melin P."/>
            <person name="Meyer V."/>
            <person name="Mielnichuk N."/>
            <person name="Miskei M."/>
            <person name="Molnar A.P."/>
            <person name="Mule G."/>
            <person name="Ngan C.Y."/>
            <person name="Orejas M."/>
            <person name="Orosz E."/>
            <person name="Ouedraogo J.P."/>
            <person name="Overkamp K.M."/>
            <person name="Park H.-S."/>
            <person name="Perrone G."/>
            <person name="Piumi F."/>
            <person name="Punt P.J."/>
            <person name="Ram A.F."/>
            <person name="Ramon A."/>
            <person name="Rauscher S."/>
            <person name="Record E."/>
            <person name="Riano-Pachon D.M."/>
            <person name="Robert V."/>
            <person name="Roehrig J."/>
            <person name="Ruller R."/>
            <person name="Salamov A."/>
            <person name="Salih N.S."/>
            <person name="Samson R.A."/>
            <person name="Sandor E."/>
            <person name="Sanguinetti M."/>
            <person name="Schuetze T."/>
            <person name="Sepcic K."/>
            <person name="Shelest E."/>
            <person name="Sherlock G."/>
            <person name="Sophianopoulou V."/>
            <person name="Squina F.M."/>
            <person name="Sun H."/>
            <person name="Susca A."/>
            <person name="Todd R.B."/>
            <person name="Tsang A."/>
            <person name="Unkles S.E."/>
            <person name="van de Wiele N."/>
            <person name="van Rossen-Uffink D."/>
            <person name="Oliveira J.V."/>
            <person name="Vesth T.C."/>
            <person name="Visser J."/>
            <person name="Yu J.-H."/>
            <person name="Zhou M."/>
            <person name="Andersen M.R."/>
            <person name="Archer D.B."/>
            <person name="Baker S.E."/>
            <person name="Benoit I."/>
            <person name="Brakhage A.A."/>
            <person name="Braus G.H."/>
            <person name="Fischer R."/>
            <person name="Frisvad J.C."/>
            <person name="Goldman G.H."/>
            <person name="Houbraken J."/>
            <person name="Oakley B."/>
            <person name="Pocsi I."/>
            <person name="Scazzocchio C."/>
            <person name="Seiboth B."/>
            <person name="vanKuyk P.A."/>
            <person name="Wortman J."/>
            <person name="Dyer P.S."/>
            <person name="Grigoriev I.V."/>
        </authorList>
    </citation>
    <scope>NUCLEOTIDE SEQUENCE [LARGE SCALE GENOMIC DNA]</scope>
    <source>
        <strain evidence="3">DTO 134E9</strain>
    </source>
</reference>
<feature type="region of interest" description="Disordered" evidence="1">
    <location>
        <begin position="58"/>
        <end position="118"/>
    </location>
</feature>
<dbReference type="AlphaFoldDB" id="A0A1L9RXK3"/>
<organism evidence="2 3">
    <name type="scientific">Aspergillus wentii DTO 134E9</name>
    <dbReference type="NCBI Taxonomy" id="1073089"/>
    <lineage>
        <taxon>Eukaryota</taxon>
        <taxon>Fungi</taxon>
        <taxon>Dikarya</taxon>
        <taxon>Ascomycota</taxon>
        <taxon>Pezizomycotina</taxon>
        <taxon>Eurotiomycetes</taxon>
        <taxon>Eurotiomycetidae</taxon>
        <taxon>Eurotiales</taxon>
        <taxon>Aspergillaceae</taxon>
        <taxon>Aspergillus</taxon>
        <taxon>Aspergillus subgen. Cremei</taxon>
    </lineage>
</organism>
<protein>
    <submittedName>
        <fullName evidence="2">Uncharacterized protein</fullName>
    </submittedName>
</protein>
<proteinExistence type="predicted"/>
<feature type="region of interest" description="Disordered" evidence="1">
    <location>
        <begin position="131"/>
        <end position="157"/>
    </location>
</feature>
<sequence length="157" mass="17588">MPNSPSTLVASRCHVQHSNKDIHSAEDYMTYSVCLMIPSAPIDSFNSVVRSYRSPIRFRRSRQVDPSEDSDLPAYASGRESAGRRVGGDRGSEARTKEQETQKKQHSAKSETGIIDNKRCQWAWQRQWKGNSRTELPRTVGGSNSKGDTDSDNNVDN</sequence>